<sequence length="227" mass="25414">MDSVECKSYTVKSTSVNAVNIAPYKTITINGIASNVDAHITQVITENLGYSGHFTVCPVVTRVGQQGSYSKVQVNLCNMSAKCVTVYKFDVCILSEVKVVDHIAYDFSPRRSENSSHSTLEDLKVYSGSYFLQPNGSAHPYRLLWALFFSILQFSGMAFNDQRRNFEDRVINKPCKLEDVQKSLSSPFHPHACEFFNGTLLKMLGTLEKAKTRLEGVHCSNCPCIQY</sequence>
<protein>
    <submittedName>
        <fullName evidence="1">Uncharacterized protein</fullName>
    </submittedName>
</protein>
<dbReference type="EMBL" id="JAEAOA010001877">
    <property type="protein sequence ID" value="KAK3593327.1"/>
    <property type="molecule type" value="Genomic_DNA"/>
</dbReference>
<name>A0AAE0VXY6_9BIVA</name>
<reference evidence="1" key="1">
    <citation type="journal article" date="2021" name="Genome Biol. Evol.">
        <title>A High-Quality Reference Genome for a Parasitic Bivalve with Doubly Uniparental Inheritance (Bivalvia: Unionida).</title>
        <authorList>
            <person name="Smith C.H."/>
        </authorList>
    </citation>
    <scope>NUCLEOTIDE SEQUENCE</scope>
    <source>
        <strain evidence="1">CHS0354</strain>
    </source>
</reference>
<evidence type="ECO:0000313" key="2">
    <source>
        <dbReference type="Proteomes" id="UP001195483"/>
    </source>
</evidence>
<reference evidence="1" key="3">
    <citation type="submission" date="2023-05" db="EMBL/GenBank/DDBJ databases">
        <authorList>
            <person name="Smith C.H."/>
        </authorList>
    </citation>
    <scope>NUCLEOTIDE SEQUENCE</scope>
    <source>
        <strain evidence="1">CHS0354</strain>
        <tissue evidence="1">Mantle</tissue>
    </source>
</reference>
<accession>A0AAE0VXY6</accession>
<organism evidence="1 2">
    <name type="scientific">Potamilus streckersoni</name>
    <dbReference type="NCBI Taxonomy" id="2493646"/>
    <lineage>
        <taxon>Eukaryota</taxon>
        <taxon>Metazoa</taxon>
        <taxon>Spiralia</taxon>
        <taxon>Lophotrochozoa</taxon>
        <taxon>Mollusca</taxon>
        <taxon>Bivalvia</taxon>
        <taxon>Autobranchia</taxon>
        <taxon>Heteroconchia</taxon>
        <taxon>Palaeoheterodonta</taxon>
        <taxon>Unionida</taxon>
        <taxon>Unionoidea</taxon>
        <taxon>Unionidae</taxon>
        <taxon>Ambleminae</taxon>
        <taxon>Lampsilini</taxon>
        <taxon>Potamilus</taxon>
    </lineage>
</organism>
<proteinExistence type="predicted"/>
<evidence type="ECO:0000313" key="1">
    <source>
        <dbReference type="EMBL" id="KAK3593327.1"/>
    </source>
</evidence>
<keyword evidence="2" id="KW-1185">Reference proteome</keyword>
<dbReference type="AlphaFoldDB" id="A0AAE0VXY6"/>
<reference evidence="1" key="2">
    <citation type="journal article" date="2021" name="Genome Biol. Evol.">
        <title>Developing a high-quality reference genome for a parasitic bivalve with doubly uniparental inheritance (Bivalvia: Unionida).</title>
        <authorList>
            <person name="Smith C.H."/>
        </authorList>
    </citation>
    <scope>NUCLEOTIDE SEQUENCE</scope>
    <source>
        <strain evidence="1">CHS0354</strain>
        <tissue evidence="1">Mantle</tissue>
    </source>
</reference>
<dbReference type="Proteomes" id="UP001195483">
    <property type="component" value="Unassembled WGS sequence"/>
</dbReference>
<comment type="caution">
    <text evidence="1">The sequence shown here is derived from an EMBL/GenBank/DDBJ whole genome shotgun (WGS) entry which is preliminary data.</text>
</comment>
<gene>
    <name evidence="1" type="ORF">CHS0354_031388</name>
</gene>